<dbReference type="SUPFAM" id="SSF47413">
    <property type="entry name" value="lambda repressor-like DNA-binding domains"/>
    <property type="match status" value="1"/>
</dbReference>
<sequence>MSINLNTNAIFAMRDVGEQLQALRDRSGLRQDDVAAKLGVTRFTVSKLERGQAFPTPAQLKVFFKLYSMSPEERAKMQVTVDQGRSYGRAWWEEQRFRDLFKGDSYRYFHVEDAAERLASHSGTYVPGLLQTRDYAEATSDFGMQQDSAERRESFVESRARRQALLTRKNPTEVDLLCLESAVRAVVGGPEVMRAQLAHLIAMMELPNVTFRLIPYSAGAASIVSEVFTIVDFPGTDNRSVVSQEKLTGEMLHDDPVEVRRARRKFSGLADYALSPDETLQLLRTIEKEHR</sequence>
<dbReference type="OrthoDB" id="4165085at2"/>
<dbReference type="PROSITE" id="PS50943">
    <property type="entry name" value="HTH_CROC1"/>
    <property type="match status" value="1"/>
</dbReference>
<protein>
    <submittedName>
        <fullName evidence="2">Helix-turn-helix domain-containing protein</fullName>
    </submittedName>
</protein>
<dbReference type="InterPro" id="IPR010982">
    <property type="entry name" value="Lambda_DNA-bd_dom_sf"/>
</dbReference>
<evidence type="ECO:0000313" key="3">
    <source>
        <dbReference type="Proteomes" id="UP000311713"/>
    </source>
</evidence>
<comment type="caution">
    <text evidence="2">The sequence shown here is derived from an EMBL/GenBank/DDBJ whole genome shotgun (WGS) entry which is preliminary data.</text>
</comment>
<dbReference type="EMBL" id="VDGT01000002">
    <property type="protein sequence ID" value="TNM33347.1"/>
    <property type="molecule type" value="Genomic_DNA"/>
</dbReference>
<dbReference type="Gene3D" id="1.10.260.40">
    <property type="entry name" value="lambda repressor-like DNA-binding domains"/>
    <property type="match status" value="1"/>
</dbReference>
<dbReference type="RefSeq" id="WP_139640445.1">
    <property type="nucleotide sequence ID" value="NZ_BAAAZS010000139.1"/>
</dbReference>
<dbReference type="SMART" id="SM00530">
    <property type="entry name" value="HTH_XRE"/>
    <property type="match status" value="1"/>
</dbReference>
<name>A0A5C4VBT0_9ACTN</name>
<dbReference type="AlphaFoldDB" id="A0A5C4VBT0"/>
<organism evidence="2 3">
    <name type="scientific">Streptomyces sedi</name>
    <dbReference type="NCBI Taxonomy" id="555059"/>
    <lineage>
        <taxon>Bacteria</taxon>
        <taxon>Bacillati</taxon>
        <taxon>Actinomycetota</taxon>
        <taxon>Actinomycetes</taxon>
        <taxon>Kitasatosporales</taxon>
        <taxon>Streptomycetaceae</taxon>
        <taxon>Streptomyces</taxon>
    </lineage>
</organism>
<dbReference type="GO" id="GO:0003677">
    <property type="term" value="F:DNA binding"/>
    <property type="evidence" value="ECO:0007669"/>
    <property type="project" value="InterPro"/>
</dbReference>
<dbReference type="Proteomes" id="UP000311713">
    <property type="component" value="Unassembled WGS sequence"/>
</dbReference>
<proteinExistence type="predicted"/>
<dbReference type="Pfam" id="PF19054">
    <property type="entry name" value="DUF5753"/>
    <property type="match status" value="1"/>
</dbReference>
<reference evidence="2 3" key="1">
    <citation type="submission" date="2019-06" db="EMBL/GenBank/DDBJ databases">
        <title>Draft genome of Streptomyces sedi sp. JCM16909.</title>
        <authorList>
            <person name="Klykleung N."/>
            <person name="Tanasupawat S."/>
            <person name="Kudo T."/>
            <person name="Yuki M."/>
            <person name="Ohkuma M."/>
        </authorList>
    </citation>
    <scope>NUCLEOTIDE SEQUENCE [LARGE SCALE GENOMIC DNA]</scope>
    <source>
        <strain evidence="2 3">JCM 16909</strain>
    </source>
</reference>
<evidence type="ECO:0000259" key="1">
    <source>
        <dbReference type="PROSITE" id="PS50943"/>
    </source>
</evidence>
<keyword evidence="3" id="KW-1185">Reference proteome</keyword>
<gene>
    <name evidence="2" type="ORF">FH715_02980</name>
</gene>
<accession>A0A5C4VBT0</accession>
<evidence type="ECO:0000313" key="2">
    <source>
        <dbReference type="EMBL" id="TNM33347.1"/>
    </source>
</evidence>
<feature type="domain" description="HTH cro/C1-type" evidence="1">
    <location>
        <begin position="20"/>
        <end position="74"/>
    </location>
</feature>
<dbReference type="InterPro" id="IPR001387">
    <property type="entry name" value="Cro/C1-type_HTH"/>
</dbReference>
<dbReference type="Pfam" id="PF13560">
    <property type="entry name" value="HTH_31"/>
    <property type="match status" value="1"/>
</dbReference>
<dbReference type="InterPro" id="IPR043917">
    <property type="entry name" value="DUF5753"/>
</dbReference>
<dbReference type="CDD" id="cd00093">
    <property type="entry name" value="HTH_XRE"/>
    <property type="match status" value="1"/>
</dbReference>